<dbReference type="Proteomes" id="UP000236291">
    <property type="component" value="Unassembled WGS sequence"/>
</dbReference>
<gene>
    <name evidence="2" type="ORF">L195_g032187</name>
</gene>
<dbReference type="AlphaFoldDB" id="A0A2K3LCI1"/>
<comment type="caution">
    <text evidence="2">The sequence shown here is derived from an EMBL/GenBank/DDBJ whole genome shotgun (WGS) entry which is preliminary data.</text>
</comment>
<evidence type="ECO:0000256" key="1">
    <source>
        <dbReference type="SAM" id="Phobius"/>
    </source>
</evidence>
<keyword evidence="1" id="KW-1133">Transmembrane helix</keyword>
<dbReference type="PANTHER" id="PTHR33116">
    <property type="entry name" value="REVERSE TRANSCRIPTASE ZINC-BINDING DOMAIN-CONTAINING PROTEIN-RELATED-RELATED"/>
    <property type="match status" value="1"/>
</dbReference>
<proteinExistence type="predicted"/>
<keyword evidence="1" id="KW-0812">Transmembrane</keyword>
<protein>
    <submittedName>
        <fullName evidence="2">Ribonuclease H</fullName>
    </submittedName>
</protein>
<name>A0A2K3LCI1_TRIPR</name>
<reference evidence="2 3" key="2">
    <citation type="journal article" date="2017" name="Front. Plant Sci.">
        <title>Gene Classification and Mining of Molecular Markers Useful in Red Clover (Trifolium pratense) Breeding.</title>
        <authorList>
            <person name="Istvanek J."/>
            <person name="Dluhosova J."/>
            <person name="Dluhos P."/>
            <person name="Patkova L."/>
            <person name="Nedelnik J."/>
            <person name="Repkova J."/>
        </authorList>
    </citation>
    <scope>NUCLEOTIDE SEQUENCE [LARGE SCALE GENOMIC DNA]</scope>
    <source>
        <strain evidence="3">cv. Tatra</strain>
        <tissue evidence="2">Young leaves</tissue>
    </source>
</reference>
<reference evidence="2 3" key="1">
    <citation type="journal article" date="2014" name="Am. J. Bot.">
        <title>Genome assembly and annotation for red clover (Trifolium pratense; Fabaceae).</title>
        <authorList>
            <person name="Istvanek J."/>
            <person name="Jaros M."/>
            <person name="Krenek A."/>
            <person name="Repkova J."/>
        </authorList>
    </citation>
    <scope>NUCLEOTIDE SEQUENCE [LARGE SCALE GENOMIC DNA]</scope>
    <source>
        <strain evidence="3">cv. Tatra</strain>
        <tissue evidence="2">Young leaves</tissue>
    </source>
</reference>
<accession>A0A2K3LCI1</accession>
<feature type="non-terminal residue" evidence="2">
    <location>
        <position position="1"/>
    </location>
</feature>
<feature type="transmembrane region" description="Helical" evidence="1">
    <location>
        <begin position="195"/>
        <end position="214"/>
    </location>
</feature>
<dbReference type="EMBL" id="ASHM01030329">
    <property type="protein sequence ID" value="PNX76242.1"/>
    <property type="molecule type" value="Genomic_DNA"/>
</dbReference>
<evidence type="ECO:0000313" key="3">
    <source>
        <dbReference type="Proteomes" id="UP000236291"/>
    </source>
</evidence>
<sequence>RADIREAQCMKKILNDYEKASGHAINYTKSEVYYSRNTPASIKESRNKKALFGYLKDRMWKKIQSWSGKHLSKAGRELAMRKEYGGMGFCHLYGFNLAMLGKQGWHLLTNQDTILSKLFKPKYYSKEGFLDAKLGHNPSYVWRSIQASQVVIRSELRWRVGNGANIDVWRQPWLRNSDNSCVTYYCDEWPMSVRYGTVAGYVVALVVSLGFVLADPMLQHVKNE</sequence>
<dbReference type="PANTHER" id="PTHR33116:SF86">
    <property type="entry name" value="REVERSE TRANSCRIPTASE DOMAIN-CONTAINING PROTEIN"/>
    <property type="match status" value="1"/>
</dbReference>
<evidence type="ECO:0000313" key="2">
    <source>
        <dbReference type="EMBL" id="PNX76242.1"/>
    </source>
</evidence>
<dbReference type="STRING" id="57577.A0A2K3LCI1"/>
<keyword evidence="1" id="KW-0472">Membrane</keyword>
<organism evidence="2 3">
    <name type="scientific">Trifolium pratense</name>
    <name type="common">Red clover</name>
    <dbReference type="NCBI Taxonomy" id="57577"/>
    <lineage>
        <taxon>Eukaryota</taxon>
        <taxon>Viridiplantae</taxon>
        <taxon>Streptophyta</taxon>
        <taxon>Embryophyta</taxon>
        <taxon>Tracheophyta</taxon>
        <taxon>Spermatophyta</taxon>
        <taxon>Magnoliopsida</taxon>
        <taxon>eudicotyledons</taxon>
        <taxon>Gunneridae</taxon>
        <taxon>Pentapetalae</taxon>
        <taxon>rosids</taxon>
        <taxon>fabids</taxon>
        <taxon>Fabales</taxon>
        <taxon>Fabaceae</taxon>
        <taxon>Papilionoideae</taxon>
        <taxon>50 kb inversion clade</taxon>
        <taxon>NPAAA clade</taxon>
        <taxon>Hologalegina</taxon>
        <taxon>IRL clade</taxon>
        <taxon>Trifolieae</taxon>
        <taxon>Trifolium</taxon>
    </lineage>
</organism>